<dbReference type="GO" id="GO:0005525">
    <property type="term" value="F:GTP binding"/>
    <property type="evidence" value="ECO:0007669"/>
    <property type="project" value="UniProtKB-KW"/>
</dbReference>
<dbReference type="SUPFAM" id="SSF52540">
    <property type="entry name" value="P-loop containing nucleoside triphosphate hydrolases"/>
    <property type="match status" value="1"/>
</dbReference>
<keyword evidence="3" id="KW-0175">Coiled coil</keyword>
<dbReference type="GO" id="GO:0005730">
    <property type="term" value="C:nucleolus"/>
    <property type="evidence" value="ECO:0007669"/>
    <property type="project" value="UniProtKB-SubCell"/>
</dbReference>
<dbReference type="InterPro" id="IPR014813">
    <property type="entry name" value="Gnl3_N_dom"/>
</dbReference>
<name>A0A0G4G0Q7_VITBC</name>
<keyword evidence="4" id="KW-0342">GTP-binding</keyword>
<dbReference type="InterPro" id="IPR050755">
    <property type="entry name" value="TRAFAC_YlqF/YawG_RiboMat"/>
</dbReference>
<feature type="compositionally biased region" description="Basic and acidic residues" evidence="6">
    <location>
        <begin position="668"/>
        <end position="683"/>
    </location>
</feature>
<sequence length="714" mass="78076">MKLKEGSKRQPLGRKYKIQKKAREHTRKMRKIAKTAPVKKSKRKESGIPNNWPFKAEWLRHIQQQRERDAQEKKERREALRQQQIALKEQEKSASKKGSRAAAGAGGAAADEEDEWEDVPDDDDDDVIDEEMDDEPAPKRKKTSREQTGAAGKKSALPPFADPSGAAFNVTKGVTYEMLAADAAQRQGLFGPAGAGPQPEAQTKTADYRGESSRKSWYKDLQKVVNESDIVVEVLDARDPNSCRCRELERSIVAQSKKLVVVLNKIDLIPKSALEAWLKYLRREYPTIAFKAALGGDKVRHAKTSAQQASDALLKSGSAVVGADALMQLVKNYARTGSSNVAKSKQSMSVGIIGYPNVGKSSIINSLKRANNVVKVGAEAGVTRGVQEVQLDAKVKLIDSPGVVFGKNENDPSTVLRNAVKISLVKDPLTVVEALLQRCPKPSLMKFFQVPVYEDASELLAEVARARGKLKRGGSPDIDAAARHVLTEWVSGKIRYYTMPPHEQPSEHEHAEIVSSWGADFNIDAIFAQNDAEMRDQEMEATSSSSQHTVAMELSSAGFGDAMMDHDGPAAAAAGVGEFLMDDRRHSDKKGKRTAAAAAAGEMMTDGPSSSTPQPRRGTEADFDIKKKRRRSVLRGGDELSKLKSPAIPPNMKRVEKQMRKNRRREKARALEDEQNRMTDDSGHTAAISHTAAAGKGKGGKKGGKGTDEDIIMA</sequence>
<dbReference type="GO" id="GO:0051239">
    <property type="term" value="P:regulation of multicellular organismal process"/>
    <property type="evidence" value="ECO:0007669"/>
    <property type="project" value="UniProtKB-ARBA"/>
</dbReference>
<gene>
    <name evidence="8" type="ORF">Vbra_2595</name>
</gene>
<evidence type="ECO:0000259" key="7">
    <source>
        <dbReference type="PROSITE" id="PS51721"/>
    </source>
</evidence>
<dbReference type="PANTHER" id="PTHR11089">
    <property type="entry name" value="GTP-BINDING PROTEIN-RELATED"/>
    <property type="match status" value="1"/>
</dbReference>
<dbReference type="Pfam" id="PF01926">
    <property type="entry name" value="MMR_HSR1"/>
    <property type="match status" value="1"/>
</dbReference>
<accession>A0A0G4G0Q7</accession>
<reference evidence="8 9" key="1">
    <citation type="submission" date="2014-11" db="EMBL/GenBank/DDBJ databases">
        <authorList>
            <person name="Zhu J."/>
            <person name="Qi W."/>
            <person name="Song R."/>
        </authorList>
    </citation>
    <scope>NUCLEOTIDE SEQUENCE [LARGE SCALE GENOMIC DNA]</scope>
</reference>
<organism evidence="8 9">
    <name type="scientific">Vitrella brassicaformis (strain CCMP3155)</name>
    <dbReference type="NCBI Taxonomy" id="1169540"/>
    <lineage>
        <taxon>Eukaryota</taxon>
        <taxon>Sar</taxon>
        <taxon>Alveolata</taxon>
        <taxon>Colpodellida</taxon>
        <taxon>Vitrellaceae</taxon>
        <taxon>Vitrella</taxon>
    </lineage>
</organism>
<dbReference type="InterPro" id="IPR006073">
    <property type="entry name" value="GTP-bd"/>
</dbReference>
<dbReference type="InParanoid" id="A0A0G4G0Q7"/>
<dbReference type="FunFam" id="1.10.1580.10:FF:000002">
    <property type="entry name" value="Guanine nucleotide-binding protein-like 3 (nucleolar)-like"/>
    <property type="match status" value="1"/>
</dbReference>
<feature type="region of interest" description="Disordered" evidence="6">
    <location>
        <begin position="583"/>
        <end position="714"/>
    </location>
</feature>
<dbReference type="EMBL" id="CDMY01000535">
    <property type="protein sequence ID" value="CEM21124.1"/>
    <property type="molecule type" value="Genomic_DNA"/>
</dbReference>
<feature type="region of interest" description="Disordered" evidence="6">
    <location>
        <begin position="1"/>
        <end position="163"/>
    </location>
</feature>
<feature type="compositionally biased region" description="Basic and acidic residues" evidence="6">
    <location>
        <begin position="57"/>
        <end position="80"/>
    </location>
</feature>
<dbReference type="Pfam" id="PF08701">
    <property type="entry name" value="GN3L_Grn1"/>
    <property type="match status" value="1"/>
</dbReference>
<dbReference type="PhylomeDB" id="A0A0G4G0Q7"/>
<dbReference type="CDD" id="cd04178">
    <property type="entry name" value="Nucleostemin_like"/>
    <property type="match status" value="1"/>
</dbReference>
<keyword evidence="5" id="KW-0539">Nucleus</keyword>
<dbReference type="PRINTS" id="PR00326">
    <property type="entry name" value="GTP1OBG"/>
</dbReference>
<evidence type="ECO:0000313" key="8">
    <source>
        <dbReference type="EMBL" id="CEM21124.1"/>
    </source>
</evidence>
<dbReference type="InterPro" id="IPR023179">
    <property type="entry name" value="GTP-bd_ortho_bundle_sf"/>
</dbReference>
<protein>
    <recommendedName>
        <fullName evidence="7">CP-type G domain-containing protein</fullName>
    </recommendedName>
</protein>
<feature type="region of interest" description="Disordered" evidence="6">
    <location>
        <begin position="189"/>
        <end position="212"/>
    </location>
</feature>
<evidence type="ECO:0000256" key="1">
    <source>
        <dbReference type="ARBA" id="ARBA00004604"/>
    </source>
</evidence>
<dbReference type="Gene3D" id="3.40.50.300">
    <property type="entry name" value="P-loop containing nucleotide triphosphate hydrolases"/>
    <property type="match status" value="1"/>
</dbReference>
<evidence type="ECO:0000313" key="9">
    <source>
        <dbReference type="Proteomes" id="UP000041254"/>
    </source>
</evidence>
<feature type="compositionally biased region" description="Acidic residues" evidence="6">
    <location>
        <begin position="110"/>
        <end position="135"/>
    </location>
</feature>
<dbReference type="Gene3D" id="1.10.1580.10">
    <property type="match status" value="1"/>
</dbReference>
<dbReference type="PANTHER" id="PTHR11089:SF30">
    <property type="entry name" value="GUANINE NUCLEOTIDE-BINDING PROTEIN-LIKE 3 HOMOLOG"/>
    <property type="match status" value="1"/>
</dbReference>
<evidence type="ECO:0000256" key="6">
    <source>
        <dbReference type="SAM" id="MobiDB-lite"/>
    </source>
</evidence>
<dbReference type="PROSITE" id="PS51721">
    <property type="entry name" value="G_CP"/>
    <property type="match status" value="1"/>
</dbReference>
<keyword evidence="9" id="KW-1185">Reference proteome</keyword>
<proteinExistence type="predicted"/>
<dbReference type="Proteomes" id="UP000041254">
    <property type="component" value="Unassembled WGS sequence"/>
</dbReference>
<dbReference type="STRING" id="1169540.A0A0G4G0Q7"/>
<dbReference type="InterPro" id="IPR027417">
    <property type="entry name" value="P-loop_NTPase"/>
</dbReference>
<evidence type="ECO:0000256" key="3">
    <source>
        <dbReference type="ARBA" id="ARBA00023054"/>
    </source>
</evidence>
<feature type="compositionally biased region" description="Basic residues" evidence="6">
    <location>
        <begin position="11"/>
        <end position="43"/>
    </location>
</feature>
<dbReference type="OMA" id="CTLQNMM"/>
<dbReference type="AlphaFoldDB" id="A0A0G4G0Q7"/>
<keyword evidence="2" id="KW-0547">Nucleotide-binding</keyword>
<dbReference type="OrthoDB" id="10266128at2759"/>
<dbReference type="InterPro" id="IPR030378">
    <property type="entry name" value="G_CP_dom"/>
</dbReference>
<evidence type="ECO:0000256" key="2">
    <source>
        <dbReference type="ARBA" id="ARBA00022741"/>
    </source>
</evidence>
<dbReference type="GO" id="GO:0050793">
    <property type="term" value="P:regulation of developmental process"/>
    <property type="evidence" value="ECO:0007669"/>
    <property type="project" value="UniProtKB-ARBA"/>
</dbReference>
<evidence type="ECO:0000256" key="4">
    <source>
        <dbReference type="ARBA" id="ARBA00023134"/>
    </source>
</evidence>
<evidence type="ECO:0000256" key="5">
    <source>
        <dbReference type="ARBA" id="ARBA00023242"/>
    </source>
</evidence>
<dbReference type="FunFam" id="3.40.50.300:FF:000571">
    <property type="entry name" value="Guanine nucleotide-binding protein-like NSN1"/>
    <property type="match status" value="1"/>
</dbReference>
<dbReference type="VEuPathDB" id="CryptoDB:Vbra_2595"/>
<feature type="domain" description="CP-type G" evidence="7">
    <location>
        <begin position="218"/>
        <end position="406"/>
    </location>
</feature>
<comment type="subcellular location">
    <subcellularLocation>
        <location evidence="1">Nucleus</location>
        <location evidence="1">Nucleolus</location>
    </subcellularLocation>
</comment>